<dbReference type="PANTHER" id="PTHR46847:SF1">
    <property type="entry name" value="D-ALLOSE-BINDING PERIPLASMIC PROTEIN-RELATED"/>
    <property type="match status" value="1"/>
</dbReference>
<dbReference type="EMBL" id="QRST01000005">
    <property type="protein sequence ID" value="RGQ06611.1"/>
    <property type="molecule type" value="Genomic_DNA"/>
</dbReference>
<dbReference type="InterPro" id="IPR028082">
    <property type="entry name" value="Peripla_BP_I"/>
</dbReference>
<feature type="domain" description="Periplasmic binding protein" evidence="5">
    <location>
        <begin position="38"/>
        <end position="291"/>
    </location>
</feature>
<keyword evidence="3" id="KW-0732">Signal</keyword>
<reference evidence="6 7" key="1">
    <citation type="submission" date="2018-08" db="EMBL/GenBank/DDBJ databases">
        <title>A genome reference for cultivated species of the human gut microbiota.</title>
        <authorList>
            <person name="Zou Y."/>
            <person name="Xue W."/>
            <person name="Luo G."/>
        </authorList>
    </citation>
    <scope>NUCLEOTIDE SEQUENCE [LARGE SCALE GENOMIC DNA]</scope>
    <source>
        <strain evidence="6 7">AF29-2</strain>
    </source>
</reference>
<feature type="transmembrane region" description="Helical" evidence="4">
    <location>
        <begin position="7"/>
        <end position="28"/>
    </location>
</feature>
<evidence type="ECO:0000256" key="1">
    <source>
        <dbReference type="ARBA" id="ARBA00004196"/>
    </source>
</evidence>
<dbReference type="PANTHER" id="PTHR46847">
    <property type="entry name" value="D-ALLOSE-BINDING PERIPLASMIC PROTEIN-RELATED"/>
    <property type="match status" value="1"/>
</dbReference>
<evidence type="ECO:0000256" key="3">
    <source>
        <dbReference type="ARBA" id="ARBA00022729"/>
    </source>
</evidence>
<sequence length="317" mass="35911">MKRFYKNMTYIIIFFMVLIIFTVTYNIYTAPVAKHKVFGVSYMTMNNPFYKIINNEILKVVEKNNDTLITLDPELDVDKQNEQIYKFIDQKVDGIFINPIDFEQIEPALQAAKRANIPVIIIDAPVSDESLVNCTIVSDNYDAGVQCAKDMMERLDSANIVLLKHTTAKSAKERIEGFLSVIDNNEKYKVINEAECDGQLEIAMPKMQEIIEETPDIDVVMALNDPSALGALAALEKNNKNDVMVYGIDGTPEIKALIGRNQMIVGTVAQSPIKMGQIAVENMYNILNGKKVEKNIIIPISLINKENLFKYDEDRWQ</sequence>
<protein>
    <submittedName>
        <fullName evidence="6">Sugar ABC transporter substrate-binding protein</fullName>
    </submittedName>
</protein>
<gene>
    <name evidence="6" type="ORF">DWZ11_03980</name>
</gene>
<dbReference type="GO" id="GO:0030313">
    <property type="term" value="C:cell envelope"/>
    <property type="evidence" value="ECO:0007669"/>
    <property type="project" value="UniProtKB-SubCell"/>
</dbReference>
<keyword evidence="4" id="KW-1133">Transmembrane helix</keyword>
<keyword evidence="4" id="KW-0812">Transmembrane</keyword>
<evidence type="ECO:0000256" key="4">
    <source>
        <dbReference type="SAM" id="Phobius"/>
    </source>
</evidence>
<organism evidence="6 7">
    <name type="scientific">Megamonas rupellensis</name>
    <dbReference type="NCBI Taxonomy" id="491921"/>
    <lineage>
        <taxon>Bacteria</taxon>
        <taxon>Bacillati</taxon>
        <taxon>Bacillota</taxon>
        <taxon>Negativicutes</taxon>
        <taxon>Selenomonadales</taxon>
        <taxon>Selenomonadaceae</taxon>
        <taxon>Megamonas</taxon>
    </lineage>
</organism>
<name>A0A411ZUW7_9FIRM</name>
<dbReference type="Gene3D" id="3.40.50.2300">
    <property type="match status" value="2"/>
</dbReference>
<comment type="similarity">
    <text evidence="2">Belongs to the bacterial solute-binding protein 2 family.</text>
</comment>
<dbReference type="Proteomes" id="UP000284662">
    <property type="component" value="Unassembled WGS sequence"/>
</dbReference>
<proteinExistence type="inferred from homology"/>
<dbReference type="InterPro" id="IPR025997">
    <property type="entry name" value="SBP_2_dom"/>
</dbReference>
<evidence type="ECO:0000313" key="7">
    <source>
        <dbReference type="Proteomes" id="UP000284662"/>
    </source>
</evidence>
<dbReference type="GO" id="GO:0030246">
    <property type="term" value="F:carbohydrate binding"/>
    <property type="evidence" value="ECO:0007669"/>
    <property type="project" value="UniProtKB-ARBA"/>
</dbReference>
<dbReference type="SUPFAM" id="SSF53822">
    <property type="entry name" value="Periplasmic binding protein-like I"/>
    <property type="match status" value="1"/>
</dbReference>
<comment type="caution">
    <text evidence="6">The sequence shown here is derived from an EMBL/GenBank/DDBJ whole genome shotgun (WGS) entry which is preliminary data.</text>
</comment>
<keyword evidence="4" id="KW-0472">Membrane</keyword>
<evidence type="ECO:0000259" key="5">
    <source>
        <dbReference type="Pfam" id="PF13407"/>
    </source>
</evidence>
<comment type="subcellular location">
    <subcellularLocation>
        <location evidence="1">Cell envelope</location>
    </subcellularLocation>
</comment>
<dbReference type="CDD" id="cd19971">
    <property type="entry name" value="PBP1_ABC_sugar_binding-like"/>
    <property type="match status" value="1"/>
</dbReference>
<evidence type="ECO:0000313" key="6">
    <source>
        <dbReference type="EMBL" id="RGQ06611.1"/>
    </source>
</evidence>
<dbReference type="Pfam" id="PF13407">
    <property type="entry name" value="Peripla_BP_4"/>
    <property type="match status" value="1"/>
</dbReference>
<accession>A0A411ZUW7</accession>
<evidence type="ECO:0000256" key="2">
    <source>
        <dbReference type="ARBA" id="ARBA00007639"/>
    </source>
</evidence>
<dbReference type="AlphaFoldDB" id="A0A411ZUW7"/>